<evidence type="ECO:0000256" key="1">
    <source>
        <dbReference type="ARBA" id="ARBA00004123"/>
    </source>
</evidence>
<dbReference type="Proteomes" id="UP000289340">
    <property type="component" value="Chromosome 19"/>
</dbReference>
<keyword evidence="7" id="KW-0812">Transmembrane</keyword>
<feature type="domain" description="JmjC" evidence="9">
    <location>
        <begin position="570"/>
        <end position="862"/>
    </location>
</feature>
<keyword evidence="7" id="KW-1133">Transmembrane helix</keyword>
<dbReference type="GO" id="GO:0000118">
    <property type="term" value="C:histone deacetylase complex"/>
    <property type="evidence" value="ECO:0007669"/>
    <property type="project" value="TreeGrafter"/>
</dbReference>
<keyword evidence="11" id="KW-1185">Reference proteome</keyword>
<dbReference type="Gene3D" id="2.60.120.650">
    <property type="entry name" value="Cupin"/>
    <property type="match status" value="1"/>
</dbReference>
<dbReference type="SMART" id="SM00558">
    <property type="entry name" value="JmjC"/>
    <property type="match status" value="1"/>
</dbReference>
<evidence type="ECO:0000259" key="8">
    <source>
        <dbReference type="PROSITE" id="PS50089"/>
    </source>
</evidence>
<keyword evidence="5" id="KW-0863">Zinc-finger</keyword>
<reference evidence="10 11" key="1">
    <citation type="submission" date="2018-09" db="EMBL/GenBank/DDBJ databases">
        <title>A high-quality reference genome of wild soybean provides a powerful tool to mine soybean genomes.</title>
        <authorList>
            <person name="Xie M."/>
            <person name="Chung C.Y.L."/>
            <person name="Li M.-W."/>
            <person name="Wong F.-L."/>
            <person name="Chan T.-F."/>
            <person name="Lam H.-M."/>
        </authorList>
    </citation>
    <scope>NUCLEOTIDE SEQUENCE [LARGE SCALE GENOMIC DNA]</scope>
    <source>
        <strain evidence="11">cv. W05</strain>
        <tissue evidence="10">Hypocotyl of etiolated seedlings</tissue>
    </source>
</reference>
<evidence type="ECO:0000256" key="4">
    <source>
        <dbReference type="ARBA" id="ARBA00023242"/>
    </source>
</evidence>
<keyword evidence="10" id="KW-0489">Methyltransferase</keyword>
<name>A0A445FD62_GLYSO</name>
<evidence type="ECO:0000256" key="7">
    <source>
        <dbReference type="SAM" id="Phobius"/>
    </source>
</evidence>
<feature type="transmembrane region" description="Helical" evidence="7">
    <location>
        <begin position="1273"/>
        <end position="1291"/>
    </location>
</feature>
<feature type="region of interest" description="Disordered" evidence="6">
    <location>
        <begin position="1"/>
        <end position="89"/>
    </location>
</feature>
<dbReference type="GO" id="GO:0032454">
    <property type="term" value="F:histone H3K9 demethylase activity"/>
    <property type="evidence" value="ECO:0007669"/>
    <property type="project" value="InterPro"/>
</dbReference>
<sequence length="1452" mass="165313">MEQGSTDTRVDANPSLSSHEEIQSLDFDTECETKMTNSAGNGAGGSSYVEEGVRKKRGRKSKKEMGKMLDATAMEGGVSEQRPSRKRKKYDEMAEFEMSGTEKKYGLRGCKQEMEPKANRRKAKCDEEGPLTCHQCKRNDKGRVVRCKCCNKRRFCLLCLQAWYPHLKEDDIAEKCPVCRGNCNCKACLSCDELIKQMREFAKADKEEKVELCMYLLQVLLPYLRQLDEEQLIENETEAKIQGLSVSKLNLAKADYSMEERVYCDNCKTSIFDYHRSCTKCSFDLCLICCRELRGGQLVGGADPIELEFVWQGRGYLHAEKKDEEVKQNASDDDCKPEVREWSRSGWLAQSDGSIPCPKVNDECNHGFLELRSILGQHFVSELVCKAKELVQAYKLQNVVKTADNFCSCLKLDRNTDVSYSNMRKAASREDLTDNYLYCPKAVDLQYKDLRHFQWHWEKGEPVIVSNVLECTSGLSWEPLVMWRALRHVTNTKRGQHLAEKTIDCLDWTEGEINIHQFFTGYTNGRKDWLAWPQILKLKDWPPSNLFEEQLPRHCAEFISSLPFKEYTDPHKGSLNLAVKLPNGSLKPDLGPKTYIAYGFPQELGRGDSVTKLHCDMSDAVNVLTHIAEVKLDSDQLTIIEKLKQKHLEQEKRELLGDDQDGGTNVDMLNNSSSTINALDKQSSVEVMEQEGGLCDGKEVDQFHQPSRSNEVAIANEDGISYGSELIEVDKVKINQGDLLFGGDASDGALWDIFRRQDVPKLQEYLKKHFREFRHVHCCPLKQVIHPIHDQTFYLTMEHKRKLKEEYGIEPWTFIQKLGDAVFIPVGCPHQVRNLKSCIKVAMDFVSPENVGECFRLTEEFRTLPINHRSTEDKLERYTFNTYCHSGGIIIDLGVSAFCRCHTHCYSFVVAKEPWPKLEFGQANNQLAESTTNLDRDISLLKNANGRARGWQRKKEGHGMSSTADFIWDSESQHPKAWKFDLAALLLHYCSHSNRDSKMQHGGNGTGGNEAGVWGLSGGSRINSKNSSRDEEQASIGDFVGDDRDGKRKRVEGFPNVRENEKELKSPFVLSSYDSFFSLHEYYLVNSNGEGEENDNICNGRCDWKVGESKVSDYPLLGLWVRVNQGSRVNISVTDRSQLEVYKIRVISLLSVMMLGSMYRDFGRFPHRYVDPSGVRCTYSCHPLGSEGAKEKGLVEEGPKLKCYPYRGRPIIVGGGFVKGRLYAQMVIKRIREGQGRWQIKSLDGGQDWNGDHMLNCFSLNILLISTLVQEKALGFSCALGIVGILVYFGTIQHRCQGVGKTRWSRSSQKALVRPIGFVDSKRLSQERERYQKNGQNGLFAKLFGPWLAQVSLAWALRRLQPEGTNSPGRAAVHLGELQLTWACQLLQVPAREAEERFQGSEGEELREERKKKKKEEETRPRRYRIATVIIPYFVSCSVFFMRLSISFVFKI</sequence>
<dbReference type="GO" id="GO:0031490">
    <property type="term" value="F:chromatin DNA binding"/>
    <property type="evidence" value="ECO:0007669"/>
    <property type="project" value="TreeGrafter"/>
</dbReference>
<evidence type="ECO:0000313" key="11">
    <source>
        <dbReference type="Proteomes" id="UP000289340"/>
    </source>
</evidence>
<protein>
    <submittedName>
        <fullName evidence="10">Lysine-specific demethylase JMJ25 isoform A</fullName>
    </submittedName>
</protein>
<evidence type="ECO:0000259" key="9">
    <source>
        <dbReference type="PROSITE" id="PS51184"/>
    </source>
</evidence>
<evidence type="ECO:0000313" key="10">
    <source>
        <dbReference type="EMBL" id="RZB46753.1"/>
    </source>
</evidence>
<feature type="domain" description="RING-type" evidence="8">
    <location>
        <begin position="133"/>
        <end position="180"/>
    </location>
</feature>
<dbReference type="Pfam" id="PF02373">
    <property type="entry name" value="JmjC"/>
    <property type="match status" value="1"/>
</dbReference>
<dbReference type="SUPFAM" id="SSF51197">
    <property type="entry name" value="Clavaminate synthase-like"/>
    <property type="match status" value="1"/>
</dbReference>
<evidence type="ECO:0000256" key="3">
    <source>
        <dbReference type="ARBA" id="ARBA00022723"/>
    </source>
</evidence>
<evidence type="ECO:0000256" key="5">
    <source>
        <dbReference type="PROSITE-ProRule" id="PRU00175"/>
    </source>
</evidence>
<gene>
    <name evidence="10" type="ORF">D0Y65_050698</name>
</gene>
<feature type="region of interest" description="Disordered" evidence="6">
    <location>
        <begin position="999"/>
        <end position="1052"/>
    </location>
</feature>
<comment type="subcellular location">
    <subcellularLocation>
        <location evidence="1">Nucleus</location>
    </subcellularLocation>
</comment>
<proteinExistence type="inferred from homology"/>
<dbReference type="InterPro" id="IPR003347">
    <property type="entry name" value="JmjC_dom"/>
</dbReference>
<dbReference type="GO" id="GO:0008168">
    <property type="term" value="F:methyltransferase activity"/>
    <property type="evidence" value="ECO:0007669"/>
    <property type="project" value="UniProtKB-KW"/>
</dbReference>
<dbReference type="PANTHER" id="PTHR12549:SF11">
    <property type="entry name" value="LYSINE-SPECIFIC DEMETHYLASE JMJ25"/>
    <property type="match status" value="1"/>
</dbReference>
<feature type="region of interest" description="Disordered" evidence="6">
    <location>
        <begin position="1398"/>
        <end position="1418"/>
    </location>
</feature>
<comment type="caution">
    <text evidence="10">The sequence shown here is derived from an EMBL/GenBank/DDBJ whole genome shotgun (WGS) entry which is preliminary data.</text>
</comment>
<dbReference type="GO" id="GO:0032259">
    <property type="term" value="P:methylation"/>
    <property type="evidence" value="ECO:0007669"/>
    <property type="project" value="UniProtKB-KW"/>
</dbReference>
<dbReference type="GO" id="GO:0008270">
    <property type="term" value="F:zinc ion binding"/>
    <property type="evidence" value="ECO:0007669"/>
    <property type="project" value="UniProtKB-KW"/>
</dbReference>
<feature type="transmembrane region" description="Helical" evidence="7">
    <location>
        <begin position="1424"/>
        <end position="1450"/>
    </location>
</feature>
<dbReference type="GO" id="GO:0003712">
    <property type="term" value="F:transcription coregulator activity"/>
    <property type="evidence" value="ECO:0007669"/>
    <property type="project" value="TreeGrafter"/>
</dbReference>
<dbReference type="InterPro" id="IPR045109">
    <property type="entry name" value="LSDs-like"/>
</dbReference>
<dbReference type="PROSITE" id="PS50089">
    <property type="entry name" value="ZF_RING_2"/>
    <property type="match status" value="1"/>
</dbReference>
<organism evidence="10 11">
    <name type="scientific">Glycine soja</name>
    <name type="common">Wild soybean</name>
    <dbReference type="NCBI Taxonomy" id="3848"/>
    <lineage>
        <taxon>Eukaryota</taxon>
        <taxon>Viridiplantae</taxon>
        <taxon>Streptophyta</taxon>
        <taxon>Embryophyta</taxon>
        <taxon>Tracheophyta</taxon>
        <taxon>Spermatophyta</taxon>
        <taxon>Magnoliopsida</taxon>
        <taxon>eudicotyledons</taxon>
        <taxon>Gunneridae</taxon>
        <taxon>Pentapetalae</taxon>
        <taxon>rosids</taxon>
        <taxon>fabids</taxon>
        <taxon>Fabales</taxon>
        <taxon>Fabaceae</taxon>
        <taxon>Papilionoideae</taxon>
        <taxon>50 kb inversion clade</taxon>
        <taxon>NPAAA clade</taxon>
        <taxon>indigoferoid/millettioid clade</taxon>
        <taxon>Phaseoleae</taxon>
        <taxon>Glycine</taxon>
        <taxon>Glycine subgen. Soja</taxon>
    </lineage>
</organism>
<evidence type="ECO:0000256" key="6">
    <source>
        <dbReference type="SAM" id="MobiDB-lite"/>
    </source>
</evidence>
<dbReference type="GO" id="GO:0006357">
    <property type="term" value="P:regulation of transcription by RNA polymerase II"/>
    <property type="evidence" value="ECO:0007669"/>
    <property type="project" value="TreeGrafter"/>
</dbReference>
<keyword evidence="7" id="KW-0472">Membrane</keyword>
<keyword evidence="10" id="KW-0808">Transferase</keyword>
<keyword evidence="3" id="KW-0479">Metal-binding</keyword>
<keyword evidence="5" id="KW-0862">Zinc</keyword>
<dbReference type="GO" id="GO:0000785">
    <property type="term" value="C:chromatin"/>
    <property type="evidence" value="ECO:0007669"/>
    <property type="project" value="TreeGrafter"/>
</dbReference>
<dbReference type="PROSITE" id="PS51184">
    <property type="entry name" value="JMJC"/>
    <property type="match status" value="1"/>
</dbReference>
<dbReference type="PANTHER" id="PTHR12549">
    <property type="entry name" value="JMJC DOMAIN-CONTAINING HISTONE DEMETHYLATION PROTEIN"/>
    <property type="match status" value="1"/>
</dbReference>
<evidence type="ECO:0000256" key="2">
    <source>
        <dbReference type="ARBA" id="ARBA00006801"/>
    </source>
</evidence>
<dbReference type="EMBL" id="QZWG01000019">
    <property type="protein sequence ID" value="RZB46753.1"/>
    <property type="molecule type" value="Genomic_DNA"/>
</dbReference>
<dbReference type="InterPro" id="IPR001841">
    <property type="entry name" value="Znf_RING"/>
</dbReference>
<feature type="compositionally biased region" description="Gly residues" evidence="6">
    <location>
        <begin position="1002"/>
        <end position="1018"/>
    </location>
</feature>
<accession>A0A445FD62</accession>
<keyword evidence="4" id="KW-0539">Nucleus</keyword>
<comment type="similarity">
    <text evidence="2">Belongs to the JARID1 histone demethylase family.</text>
</comment>